<gene>
    <name evidence="2" type="ORF">NLJ89_g7218</name>
</gene>
<dbReference type="Proteomes" id="UP001148786">
    <property type="component" value="Unassembled WGS sequence"/>
</dbReference>
<sequence>MGGSEQASSEDSDYVETNKSRHKRPRKRRRCAPQPEQEPVSGTDRVALIVASLLEVLRNDYADEDDAFDDLVEPLLEECMQARNAYLETLIDLDETGRRIRPLRREEVATLIDDMSKKDRSSPLEAMVFRKLKLEQKKQLGPKITEILVEDPPLTPLPPSLDPPPVDPSVLDALYGIQTTPFHNSFLSRLHGTKQGMPEGVIAVDWETRTPWMELMADIRDHYTLAHPERDHPAEENSPITYSTLNASQLPQVHDLLERSFWTGIDGANISFFHLIMF</sequence>
<dbReference type="AlphaFoldDB" id="A0A9W8JX40"/>
<dbReference type="EMBL" id="JANKHO010000838">
    <property type="protein sequence ID" value="KAJ3505824.1"/>
    <property type="molecule type" value="Genomic_DNA"/>
</dbReference>
<reference evidence="2" key="1">
    <citation type="submission" date="2022-07" db="EMBL/GenBank/DDBJ databases">
        <title>Genome Sequence of Agrocybe chaxingu.</title>
        <authorList>
            <person name="Buettner E."/>
        </authorList>
    </citation>
    <scope>NUCLEOTIDE SEQUENCE</scope>
    <source>
        <strain evidence="2">MP-N11</strain>
    </source>
</reference>
<protein>
    <submittedName>
        <fullName evidence="2">Uncharacterized protein</fullName>
    </submittedName>
</protein>
<keyword evidence="3" id="KW-1185">Reference proteome</keyword>
<evidence type="ECO:0000313" key="2">
    <source>
        <dbReference type="EMBL" id="KAJ3505824.1"/>
    </source>
</evidence>
<proteinExistence type="predicted"/>
<accession>A0A9W8JX40</accession>
<evidence type="ECO:0000313" key="3">
    <source>
        <dbReference type="Proteomes" id="UP001148786"/>
    </source>
</evidence>
<feature type="compositionally biased region" description="Basic residues" evidence="1">
    <location>
        <begin position="20"/>
        <end position="31"/>
    </location>
</feature>
<name>A0A9W8JX40_9AGAR</name>
<organism evidence="2 3">
    <name type="scientific">Agrocybe chaxingu</name>
    <dbReference type="NCBI Taxonomy" id="84603"/>
    <lineage>
        <taxon>Eukaryota</taxon>
        <taxon>Fungi</taxon>
        <taxon>Dikarya</taxon>
        <taxon>Basidiomycota</taxon>
        <taxon>Agaricomycotina</taxon>
        <taxon>Agaricomycetes</taxon>
        <taxon>Agaricomycetidae</taxon>
        <taxon>Agaricales</taxon>
        <taxon>Agaricineae</taxon>
        <taxon>Strophariaceae</taxon>
        <taxon>Agrocybe</taxon>
    </lineage>
</organism>
<comment type="caution">
    <text evidence="2">The sequence shown here is derived from an EMBL/GenBank/DDBJ whole genome shotgun (WGS) entry which is preliminary data.</text>
</comment>
<dbReference type="OrthoDB" id="4080456at2759"/>
<evidence type="ECO:0000256" key="1">
    <source>
        <dbReference type="SAM" id="MobiDB-lite"/>
    </source>
</evidence>
<feature type="region of interest" description="Disordered" evidence="1">
    <location>
        <begin position="1"/>
        <end position="43"/>
    </location>
</feature>